<evidence type="ECO:0000256" key="6">
    <source>
        <dbReference type="ARBA" id="ARBA00022792"/>
    </source>
</evidence>
<comment type="caution">
    <text evidence="13">The sequence shown here is derived from an EMBL/GenBank/DDBJ whole genome shotgun (WGS) entry which is preliminary data.</text>
</comment>
<keyword evidence="8" id="KW-0496">Mitochondrion</keyword>
<evidence type="ECO:0000256" key="12">
    <source>
        <dbReference type="RuleBase" id="RU000488"/>
    </source>
</evidence>
<keyword evidence="7" id="KW-1133">Transmembrane helix</keyword>
<dbReference type="Proteomes" id="UP001142489">
    <property type="component" value="Unassembled WGS sequence"/>
</dbReference>
<evidence type="ECO:0000256" key="7">
    <source>
        <dbReference type="ARBA" id="ARBA00022989"/>
    </source>
</evidence>
<dbReference type="EMBL" id="JAPFRF010000009">
    <property type="protein sequence ID" value="KAJ7322290.1"/>
    <property type="molecule type" value="Genomic_DNA"/>
</dbReference>
<dbReference type="PANTHER" id="PTHR45760:SF5">
    <property type="entry name" value="MITOCHONDRIAL GLUTATHIONE TRANSPORTER SLC25A40-RELATED"/>
    <property type="match status" value="1"/>
</dbReference>
<proteinExistence type="inferred from homology"/>
<reference evidence="13" key="1">
    <citation type="journal article" date="2023" name="DNA Res.">
        <title>Chromosome-level genome assembly of Phrynocephalus forsythii using third-generation DNA sequencing and Hi-C analysis.</title>
        <authorList>
            <person name="Qi Y."/>
            <person name="Zhao W."/>
            <person name="Zhao Y."/>
            <person name="Niu C."/>
            <person name="Cao S."/>
            <person name="Zhang Y."/>
        </authorList>
    </citation>
    <scope>NUCLEOTIDE SEQUENCE</scope>
    <source>
        <tissue evidence="13">Muscle</tissue>
    </source>
</reference>
<keyword evidence="6" id="KW-0999">Mitochondrion inner membrane</keyword>
<keyword evidence="9 11" id="KW-0472">Membrane</keyword>
<organism evidence="13 14">
    <name type="scientific">Phrynocephalus forsythii</name>
    <dbReference type="NCBI Taxonomy" id="171643"/>
    <lineage>
        <taxon>Eukaryota</taxon>
        <taxon>Metazoa</taxon>
        <taxon>Chordata</taxon>
        <taxon>Craniata</taxon>
        <taxon>Vertebrata</taxon>
        <taxon>Euteleostomi</taxon>
        <taxon>Lepidosauria</taxon>
        <taxon>Squamata</taxon>
        <taxon>Bifurcata</taxon>
        <taxon>Unidentata</taxon>
        <taxon>Episquamata</taxon>
        <taxon>Toxicofera</taxon>
        <taxon>Iguania</taxon>
        <taxon>Acrodonta</taxon>
        <taxon>Agamidae</taxon>
        <taxon>Agaminae</taxon>
        <taxon>Phrynocephalus</taxon>
    </lineage>
</organism>
<evidence type="ECO:0000256" key="5">
    <source>
        <dbReference type="ARBA" id="ARBA00022737"/>
    </source>
</evidence>
<dbReference type="InterPro" id="IPR023395">
    <property type="entry name" value="MCP_dom_sf"/>
</dbReference>
<dbReference type="SUPFAM" id="SSF103506">
    <property type="entry name" value="Mitochondrial carrier"/>
    <property type="match status" value="1"/>
</dbReference>
<comment type="subcellular location">
    <subcellularLocation>
        <location evidence="1">Mitochondrion inner membrane</location>
        <topology evidence="1">Multi-pass membrane protein</topology>
    </subcellularLocation>
</comment>
<evidence type="ECO:0000256" key="3">
    <source>
        <dbReference type="ARBA" id="ARBA00022448"/>
    </source>
</evidence>
<dbReference type="PROSITE" id="PS50920">
    <property type="entry name" value="SOLCAR"/>
    <property type="match status" value="1"/>
</dbReference>
<accession>A0A9Q0XPV1</accession>
<gene>
    <name evidence="13" type="ORF">JRQ81_018577</name>
</gene>
<keyword evidence="14" id="KW-1185">Reference proteome</keyword>
<dbReference type="Gene3D" id="1.50.40.10">
    <property type="entry name" value="Mitochondrial carrier domain"/>
    <property type="match status" value="1"/>
</dbReference>
<evidence type="ECO:0000256" key="9">
    <source>
        <dbReference type="ARBA" id="ARBA00023136"/>
    </source>
</evidence>
<dbReference type="GO" id="GO:1990542">
    <property type="term" value="P:mitochondrial transmembrane transport"/>
    <property type="evidence" value="ECO:0007669"/>
    <property type="project" value="InterPro"/>
</dbReference>
<name>A0A9Q0XPV1_9SAUR</name>
<evidence type="ECO:0000256" key="1">
    <source>
        <dbReference type="ARBA" id="ARBA00004448"/>
    </source>
</evidence>
<evidence type="ECO:0000313" key="14">
    <source>
        <dbReference type="Proteomes" id="UP001142489"/>
    </source>
</evidence>
<dbReference type="PANTHER" id="PTHR45760">
    <property type="entry name" value="FI19922P1-RELATED"/>
    <property type="match status" value="1"/>
</dbReference>
<keyword evidence="5" id="KW-0677">Repeat</keyword>
<evidence type="ECO:0008006" key="15">
    <source>
        <dbReference type="Google" id="ProtNLM"/>
    </source>
</evidence>
<dbReference type="InterPro" id="IPR045315">
    <property type="entry name" value="Mtm1-like"/>
</dbReference>
<evidence type="ECO:0000256" key="2">
    <source>
        <dbReference type="ARBA" id="ARBA00006375"/>
    </source>
</evidence>
<feature type="repeat" description="Solcar" evidence="11">
    <location>
        <begin position="43"/>
        <end position="136"/>
    </location>
</feature>
<dbReference type="AlphaFoldDB" id="A0A9Q0XPV1"/>
<evidence type="ECO:0000313" key="13">
    <source>
        <dbReference type="EMBL" id="KAJ7322290.1"/>
    </source>
</evidence>
<sequence length="149" mass="16949">MEKARLIFSPNKKVLRGISQADICPLNTTYTLRDSSKPLRKAGYSTYSDRPLRNTHLIAATLTLPFDVVKTHKQTELWETDVTSSSQKSTSVWRIMKRIVAENGFTGLFTGIIPRLTKIAPACAIMISTYEYGKSFFHKLNKNREVKNH</sequence>
<evidence type="ECO:0000256" key="10">
    <source>
        <dbReference type="ARBA" id="ARBA00036017"/>
    </source>
</evidence>
<keyword evidence="4 11" id="KW-0812">Transmembrane</keyword>
<dbReference type="GO" id="GO:0005743">
    <property type="term" value="C:mitochondrial inner membrane"/>
    <property type="evidence" value="ECO:0007669"/>
    <property type="project" value="UniProtKB-SubCell"/>
</dbReference>
<dbReference type="InterPro" id="IPR018108">
    <property type="entry name" value="MCP_transmembrane"/>
</dbReference>
<evidence type="ECO:0000256" key="8">
    <source>
        <dbReference type="ARBA" id="ARBA00023128"/>
    </source>
</evidence>
<dbReference type="Pfam" id="PF00153">
    <property type="entry name" value="Mito_carr"/>
    <property type="match status" value="1"/>
</dbReference>
<protein>
    <recommendedName>
        <fullName evidence="15">Mitochondrial carrier protein</fullName>
    </recommendedName>
</protein>
<keyword evidence="3 12" id="KW-0813">Transport</keyword>
<dbReference type="OrthoDB" id="1747031at2759"/>
<comment type="similarity">
    <text evidence="2 12">Belongs to the mitochondrial carrier (TC 2.A.29) family.</text>
</comment>
<evidence type="ECO:0000256" key="11">
    <source>
        <dbReference type="PROSITE-ProRule" id="PRU00282"/>
    </source>
</evidence>
<comment type="catalytic activity">
    <reaction evidence="10">
        <text>glutathione(in) = glutathione(out)</text>
        <dbReference type="Rhea" id="RHEA:74819"/>
        <dbReference type="ChEBI" id="CHEBI:57925"/>
    </reaction>
</comment>
<evidence type="ECO:0000256" key="4">
    <source>
        <dbReference type="ARBA" id="ARBA00022692"/>
    </source>
</evidence>